<dbReference type="EMBL" id="KN835323">
    <property type="protein sequence ID" value="KIK39920.1"/>
    <property type="molecule type" value="Genomic_DNA"/>
</dbReference>
<organism evidence="1 2">
    <name type="scientific">Suillus luteus UH-Slu-Lm8-n1</name>
    <dbReference type="NCBI Taxonomy" id="930992"/>
    <lineage>
        <taxon>Eukaryota</taxon>
        <taxon>Fungi</taxon>
        <taxon>Dikarya</taxon>
        <taxon>Basidiomycota</taxon>
        <taxon>Agaricomycotina</taxon>
        <taxon>Agaricomycetes</taxon>
        <taxon>Agaricomycetidae</taxon>
        <taxon>Boletales</taxon>
        <taxon>Suillineae</taxon>
        <taxon>Suillaceae</taxon>
        <taxon>Suillus</taxon>
    </lineage>
</organism>
<dbReference type="AlphaFoldDB" id="A0A0C9ZQD1"/>
<protein>
    <submittedName>
        <fullName evidence="1">Uncharacterized protein</fullName>
    </submittedName>
</protein>
<evidence type="ECO:0000313" key="2">
    <source>
        <dbReference type="Proteomes" id="UP000054485"/>
    </source>
</evidence>
<dbReference type="InParanoid" id="A0A0C9ZQD1"/>
<sequence>PLPQPPPTEFSNAAVNLTLSEHLDLFRISTPTNVDRFEALLTIANHPNPAFVRSVCQGLREGFWPWANTQNRIYPTTWDIPSPQPSTETKRDFIRSQILKEESIGRYSPNFGPHLLPGMYSMPIHAVPKDGGKFHLVTNHSAGEFSLNSMIDKEDIAGVTLDNVQDLGGAIR</sequence>
<keyword evidence="2" id="KW-1185">Reference proteome</keyword>
<dbReference type="HOGENOM" id="CLU_006058_1_0_1"/>
<feature type="non-terminal residue" evidence="1">
    <location>
        <position position="1"/>
    </location>
</feature>
<proteinExistence type="predicted"/>
<accession>A0A0C9ZQD1</accession>
<reference evidence="2" key="2">
    <citation type="submission" date="2015-01" db="EMBL/GenBank/DDBJ databases">
        <title>Evolutionary Origins and Diversification of the Mycorrhizal Mutualists.</title>
        <authorList>
            <consortium name="DOE Joint Genome Institute"/>
            <consortium name="Mycorrhizal Genomics Consortium"/>
            <person name="Kohler A."/>
            <person name="Kuo A."/>
            <person name="Nagy L.G."/>
            <person name="Floudas D."/>
            <person name="Copeland A."/>
            <person name="Barry K.W."/>
            <person name="Cichocki N."/>
            <person name="Veneault-Fourrey C."/>
            <person name="LaButti K."/>
            <person name="Lindquist E.A."/>
            <person name="Lipzen A."/>
            <person name="Lundell T."/>
            <person name="Morin E."/>
            <person name="Murat C."/>
            <person name="Riley R."/>
            <person name="Ohm R."/>
            <person name="Sun H."/>
            <person name="Tunlid A."/>
            <person name="Henrissat B."/>
            <person name="Grigoriev I.V."/>
            <person name="Hibbett D.S."/>
            <person name="Martin F."/>
        </authorList>
    </citation>
    <scope>NUCLEOTIDE SEQUENCE [LARGE SCALE GENOMIC DNA]</scope>
    <source>
        <strain evidence="2">UH-Slu-Lm8-n1</strain>
    </source>
</reference>
<name>A0A0C9ZQD1_9AGAM</name>
<reference evidence="1 2" key="1">
    <citation type="submission" date="2014-04" db="EMBL/GenBank/DDBJ databases">
        <authorList>
            <consortium name="DOE Joint Genome Institute"/>
            <person name="Kuo A."/>
            <person name="Ruytinx J."/>
            <person name="Rineau F."/>
            <person name="Colpaert J."/>
            <person name="Kohler A."/>
            <person name="Nagy L.G."/>
            <person name="Floudas D."/>
            <person name="Copeland A."/>
            <person name="Barry K.W."/>
            <person name="Cichocki N."/>
            <person name="Veneault-Fourrey C."/>
            <person name="LaButti K."/>
            <person name="Lindquist E.A."/>
            <person name="Lipzen A."/>
            <person name="Lundell T."/>
            <person name="Morin E."/>
            <person name="Murat C."/>
            <person name="Sun H."/>
            <person name="Tunlid A."/>
            <person name="Henrissat B."/>
            <person name="Grigoriev I.V."/>
            <person name="Hibbett D.S."/>
            <person name="Martin F."/>
            <person name="Nordberg H.P."/>
            <person name="Cantor M.N."/>
            <person name="Hua S.X."/>
        </authorList>
    </citation>
    <scope>NUCLEOTIDE SEQUENCE [LARGE SCALE GENOMIC DNA]</scope>
    <source>
        <strain evidence="1 2">UH-Slu-Lm8-n1</strain>
    </source>
</reference>
<dbReference type="Proteomes" id="UP000054485">
    <property type="component" value="Unassembled WGS sequence"/>
</dbReference>
<dbReference type="OrthoDB" id="3254233at2759"/>
<evidence type="ECO:0000313" key="1">
    <source>
        <dbReference type="EMBL" id="KIK39920.1"/>
    </source>
</evidence>
<dbReference type="STRING" id="930992.A0A0C9ZQD1"/>
<feature type="non-terminal residue" evidence="1">
    <location>
        <position position="172"/>
    </location>
</feature>
<gene>
    <name evidence="1" type="ORF">CY34DRAFT_33636</name>
</gene>